<dbReference type="InterPro" id="IPR011652">
    <property type="entry name" value="MORN_2"/>
</dbReference>
<dbReference type="Gene3D" id="2.20.110.10">
    <property type="entry name" value="Histone H3 K4-specific methyltransferase SET7/9 N-terminal domain"/>
    <property type="match status" value="1"/>
</dbReference>
<sequence>MMKKLWVTLPLLLVVCTSRTEAQQSVIPVVKTFKDSNVPEEIWHYKKFGNAIKLVKIEVFYKHGQMAKSGKFKDGKLHGKWTEWYENGQKEKEGNYKESYEDGKWTYWRENGETWKVETYDNGELTKINRY</sequence>
<dbReference type="AlphaFoldDB" id="A0A381XYV5"/>
<gene>
    <name evidence="1" type="ORF">METZ01_LOCUS122267</name>
</gene>
<dbReference type="EMBL" id="UINC01016721">
    <property type="protein sequence ID" value="SVA69413.1"/>
    <property type="molecule type" value="Genomic_DNA"/>
</dbReference>
<reference evidence="1" key="1">
    <citation type="submission" date="2018-05" db="EMBL/GenBank/DDBJ databases">
        <authorList>
            <person name="Lanie J.A."/>
            <person name="Ng W.-L."/>
            <person name="Kazmierczak K.M."/>
            <person name="Andrzejewski T.M."/>
            <person name="Davidsen T.M."/>
            <person name="Wayne K.J."/>
            <person name="Tettelin H."/>
            <person name="Glass J.I."/>
            <person name="Rusch D."/>
            <person name="Podicherti R."/>
            <person name="Tsui H.-C.T."/>
            <person name="Winkler M.E."/>
        </authorList>
    </citation>
    <scope>NUCLEOTIDE SEQUENCE</scope>
</reference>
<dbReference type="Pfam" id="PF07661">
    <property type="entry name" value="MORN_2"/>
    <property type="match status" value="2"/>
</dbReference>
<protein>
    <submittedName>
        <fullName evidence="1">Uncharacterized protein</fullName>
    </submittedName>
</protein>
<organism evidence="1">
    <name type="scientific">marine metagenome</name>
    <dbReference type="NCBI Taxonomy" id="408172"/>
    <lineage>
        <taxon>unclassified sequences</taxon>
        <taxon>metagenomes</taxon>
        <taxon>ecological metagenomes</taxon>
    </lineage>
</organism>
<dbReference type="SUPFAM" id="SSF82185">
    <property type="entry name" value="Histone H3 K4-specific methyltransferase SET7/9 N-terminal domain"/>
    <property type="match status" value="1"/>
</dbReference>
<accession>A0A381XYV5</accession>
<evidence type="ECO:0000313" key="1">
    <source>
        <dbReference type="EMBL" id="SVA69413.1"/>
    </source>
</evidence>
<name>A0A381XYV5_9ZZZZ</name>
<proteinExistence type="predicted"/>